<comment type="pathway">
    <text evidence="4">Cofactor biosynthesis; thiamine diphosphate biosynthesis; 4-amino-2-methyl-5-diphosphomethylpyrimidine from 5-amino-1-(5-phospho-D-ribosyl)imidazole: step 3/3.</text>
</comment>
<dbReference type="KEGG" id="aji:C0Z10_12785"/>
<dbReference type="InterPro" id="IPR013749">
    <property type="entry name" value="PM/HMP-P_kinase-1"/>
</dbReference>
<organism evidence="11 12">
    <name type="scientific">Acidipropionibacterium jensenii</name>
    <dbReference type="NCBI Taxonomy" id="1749"/>
    <lineage>
        <taxon>Bacteria</taxon>
        <taxon>Bacillati</taxon>
        <taxon>Actinomycetota</taxon>
        <taxon>Actinomycetes</taxon>
        <taxon>Propionibacteriales</taxon>
        <taxon>Propionibacteriaceae</taxon>
        <taxon>Acidipropionibacterium</taxon>
    </lineage>
</organism>
<evidence type="ECO:0000256" key="8">
    <source>
        <dbReference type="ARBA" id="ARBA00022840"/>
    </source>
</evidence>
<feature type="compositionally biased region" description="Low complexity" evidence="10">
    <location>
        <begin position="305"/>
        <end position="324"/>
    </location>
</feature>
<dbReference type="GO" id="GO:0008902">
    <property type="term" value="F:hydroxymethylpyrimidine kinase activity"/>
    <property type="evidence" value="ECO:0007669"/>
    <property type="project" value="UniProtKB-EC"/>
</dbReference>
<keyword evidence="7 11" id="KW-0418">Kinase</keyword>
<evidence type="ECO:0000256" key="3">
    <source>
        <dbReference type="ARBA" id="ARBA00003848"/>
    </source>
</evidence>
<evidence type="ECO:0000313" key="12">
    <source>
        <dbReference type="Proteomes" id="UP000285875"/>
    </source>
</evidence>
<dbReference type="FunFam" id="3.40.1190.20:FF:000003">
    <property type="entry name" value="Phosphomethylpyrimidine kinase ThiD"/>
    <property type="match status" value="1"/>
</dbReference>
<dbReference type="EMBL" id="CP025570">
    <property type="protein sequence ID" value="AZZ40467.1"/>
    <property type="molecule type" value="Genomic_DNA"/>
</dbReference>
<dbReference type="Gene3D" id="3.40.1190.20">
    <property type="match status" value="1"/>
</dbReference>
<dbReference type="InterPro" id="IPR016084">
    <property type="entry name" value="Haem_Oase-like_multi-hlx"/>
</dbReference>
<evidence type="ECO:0000256" key="10">
    <source>
        <dbReference type="SAM" id="MobiDB-lite"/>
    </source>
</evidence>
<dbReference type="GO" id="GO:0009228">
    <property type="term" value="P:thiamine biosynthetic process"/>
    <property type="evidence" value="ECO:0007669"/>
    <property type="project" value="UniProtKB-KW"/>
</dbReference>
<dbReference type="SUPFAM" id="SSF53613">
    <property type="entry name" value="Ribokinase-like"/>
    <property type="match status" value="1"/>
</dbReference>
<evidence type="ECO:0000256" key="4">
    <source>
        <dbReference type="ARBA" id="ARBA00004769"/>
    </source>
</evidence>
<dbReference type="PANTHER" id="PTHR20858:SF17">
    <property type="entry name" value="HYDROXYMETHYLPYRIMIDINE_PHOSPHOMETHYLPYRIMIDINE KINASE THI20-RELATED"/>
    <property type="match status" value="1"/>
</dbReference>
<evidence type="ECO:0000256" key="6">
    <source>
        <dbReference type="ARBA" id="ARBA00022741"/>
    </source>
</evidence>
<dbReference type="Pfam" id="PF08543">
    <property type="entry name" value="Phos_pyr_kin"/>
    <property type="match status" value="1"/>
</dbReference>
<dbReference type="NCBIfam" id="TIGR00097">
    <property type="entry name" value="HMP-P_kinase"/>
    <property type="match status" value="1"/>
</dbReference>
<evidence type="ECO:0000256" key="5">
    <source>
        <dbReference type="ARBA" id="ARBA00022679"/>
    </source>
</evidence>
<sequence>MTSTIHPSVPGALPRVLSIAGTDPSGGAGTAADMKSITAAGGYGMTVVTCLVAQNTTGVRAIHTPPTDFLAAQLKAVGDDVVVDGVKTGMLGTAAIIETVEQWLDVHQPPVLVVDPVMVATSGDRLLEPDAEAAMSRFCRRATVITPNIPELAVLVDDDPAPDQDAAVAQARAWAADTGVAVIVKTGHLDSRLATNLWVGPEGPLAEVPCIRVDTTSTHGTGCSLSSALATRLAAGDDPATALVWTTEWLHEAILHGSELVVGHGHGPVDHSHRMRRLAAAGQPVAWLTADDVPATLVTPDQLDPTTDAPAAATPTAPEVPASAVPAAGPWTAALWRAGSDLARRIADCDLVTALVDGTLSPGIFSFYLGQDACYLAEYPRALAAVAASSTDPAEAADWAAGATASQVVEAELHRNWLGADSRPPAPSPVTRAYVDFLMARALGDDHPVGAAAVLPCYWLYAQVGASLPQVPDDHRYAGWLATYRDDAFITATATALGHVEKAMEVAAPAQRSAAARAFLISCRHELEFFEQALRMDGLR</sequence>
<dbReference type="RefSeq" id="WP_036982171.1">
    <property type="nucleotide sequence ID" value="NZ_CP025570.1"/>
</dbReference>
<name>A0A3Q9UQ33_9ACTN</name>
<dbReference type="InterPro" id="IPR029056">
    <property type="entry name" value="Ribokinase-like"/>
</dbReference>
<keyword evidence="5" id="KW-0808">Transferase</keyword>
<evidence type="ECO:0000256" key="7">
    <source>
        <dbReference type="ARBA" id="ARBA00022777"/>
    </source>
</evidence>
<dbReference type="GO" id="GO:0009229">
    <property type="term" value="P:thiamine diphosphate biosynthetic process"/>
    <property type="evidence" value="ECO:0007669"/>
    <property type="project" value="UniProtKB-UniPathway"/>
</dbReference>
<keyword evidence="6" id="KW-0547">Nucleotide-binding</keyword>
<dbReference type="PANTHER" id="PTHR20858">
    <property type="entry name" value="PHOSPHOMETHYLPYRIMIDINE KINASE"/>
    <property type="match status" value="1"/>
</dbReference>
<dbReference type="Gene3D" id="1.20.910.10">
    <property type="entry name" value="Heme oxygenase-like"/>
    <property type="match status" value="1"/>
</dbReference>
<dbReference type="GO" id="GO:0005829">
    <property type="term" value="C:cytosol"/>
    <property type="evidence" value="ECO:0007669"/>
    <property type="project" value="TreeGrafter"/>
</dbReference>
<dbReference type="Proteomes" id="UP000285875">
    <property type="component" value="Chromosome"/>
</dbReference>
<comment type="catalytic activity">
    <reaction evidence="1">
        <text>4-amino-5-hydroxymethyl-2-methylpyrimidine + ATP = 4-amino-2-methyl-5-(phosphooxymethyl)pyrimidine + ADP + H(+)</text>
        <dbReference type="Rhea" id="RHEA:23096"/>
        <dbReference type="ChEBI" id="CHEBI:15378"/>
        <dbReference type="ChEBI" id="CHEBI:16892"/>
        <dbReference type="ChEBI" id="CHEBI:30616"/>
        <dbReference type="ChEBI" id="CHEBI:58354"/>
        <dbReference type="ChEBI" id="CHEBI:456216"/>
        <dbReference type="EC" id="2.7.1.49"/>
    </reaction>
</comment>
<keyword evidence="8" id="KW-0067">ATP-binding</keyword>
<dbReference type="GO" id="GO:0005524">
    <property type="term" value="F:ATP binding"/>
    <property type="evidence" value="ECO:0007669"/>
    <property type="project" value="UniProtKB-KW"/>
</dbReference>
<dbReference type="CDD" id="cd19365">
    <property type="entry name" value="TenA_C-like"/>
    <property type="match status" value="1"/>
</dbReference>
<comment type="function">
    <text evidence="3">Catalyzes the phosphorylation of hydroxymethylpyrimidine phosphate (HMP-P) to HMP-PP, and of HMP to HMP-P.</text>
</comment>
<dbReference type="InterPro" id="IPR004305">
    <property type="entry name" value="Thiaminase-2/PQQC"/>
</dbReference>
<reference evidence="12" key="1">
    <citation type="submission" date="2017-12" db="EMBL/GenBank/DDBJ databases">
        <title>Whole genome sequencing of Acidipropionibacterium jensenii strains JS279 and JS280.</title>
        <authorList>
            <person name="Deptula P."/>
            <person name="Laine P."/>
            <person name="Smolander O.-P."/>
            <person name="Paulin L."/>
            <person name="Auvinen P."/>
            <person name="Varmanen P."/>
        </authorList>
    </citation>
    <scope>NUCLEOTIDE SEQUENCE [LARGE SCALE GENOMIC DNA]</scope>
    <source>
        <strain evidence="12">JS280</strain>
    </source>
</reference>
<dbReference type="SUPFAM" id="SSF48613">
    <property type="entry name" value="Heme oxygenase-like"/>
    <property type="match status" value="1"/>
</dbReference>
<dbReference type="InterPro" id="IPR004399">
    <property type="entry name" value="HMP/HMP-P_kinase_dom"/>
</dbReference>
<feature type="region of interest" description="Disordered" evidence="10">
    <location>
        <begin position="301"/>
        <end position="324"/>
    </location>
</feature>
<dbReference type="UniPathway" id="UPA00060">
    <property type="reaction ID" value="UER00138"/>
</dbReference>
<proteinExistence type="predicted"/>
<accession>A0A3Q9UQ33</accession>
<dbReference type="NCBIfam" id="NF011301">
    <property type="entry name" value="PRK14713.1"/>
    <property type="match status" value="1"/>
</dbReference>
<dbReference type="OrthoDB" id="34166at2"/>
<dbReference type="GO" id="GO:0008972">
    <property type="term" value="F:phosphomethylpyrimidine kinase activity"/>
    <property type="evidence" value="ECO:0007669"/>
    <property type="project" value="UniProtKB-EC"/>
</dbReference>
<evidence type="ECO:0000313" key="11">
    <source>
        <dbReference type="EMBL" id="AZZ40467.1"/>
    </source>
</evidence>
<dbReference type="CDD" id="cd01169">
    <property type="entry name" value="HMPP_kinase"/>
    <property type="match status" value="1"/>
</dbReference>
<dbReference type="AlphaFoldDB" id="A0A3Q9UQ33"/>
<comment type="catalytic activity">
    <reaction evidence="2">
        <text>4-amino-2-methyl-5-(phosphooxymethyl)pyrimidine + ATP = 4-amino-2-methyl-5-(diphosphooxymethyl)pyrimidine + ADP</text>
        <dbReference type="Rhea" id="RHEA:19893"/>
        <dbReference type="ChEBI" id="CHEBI:30616"/>
        <dbReference type="ChEBI" id="CHEBI:57841"/>
        <dbReference type="ChEBI" id="CHEBI:58354"/>
        <dbReference type="ChEBI" id="CHEBI:456216"/>
        <dbReference type="EC" id="2.7.4.7"/>
    </reaction>
</comment>
<keyword evidence="9" id="KW-0784">Thiamine biosynthesis</keyword>
<evidence type="ECO:0000256" key="1">
    <source>
        <dbReference type="ARBA" id="ARBA00000151"/>
    </source>
</evidence>
<gene>
    <name evidence="11" type="primary">thiD</name>
    <name evidence="11" type="ORF">C0Z10_12785</name>
</gene>
<protein>
    <submittedName>
        <fullName evidence="11">Bifunctional hydroxymethylpyrimidine kinase/phosphomethylpyrimidine kinase</fullName>
    </submittedName>
</protein>
<evidence type="ECO:0000256" key="2">
    <source>
        <dbReference type="ARBA" id="ARBA00000565"/>
    </source>
</evidence>
<dbReference type="Pfam" id="PF03070">
    <property type="entry name" value="TENA_THI-4"/>
    <property type="match status" value="1"/>
</dbReference>
<evidence type="ECO:0000256" key="9">
    <source>
        <dbReference type="ARBA" id="ARBA00022977"/>
    </source>
</evidence>